<evidence type="ECO:0000256" key="3">
    <source>
        <dbReference type="ARBA" id="ARBA00005709"/>
    </source>
</evidence>
<dbReference type="EMBL" id="AJYQ02000121">
    <property type="protein sequence ID" value="OEE31771.1"/>
    <property type="molecule type" value="Genomic_DNA"/>
</dbReference>
<comment type="subcellular location">
    <subcellularLocation>
        <location evidence="1">Bacterial flagellum</location>
    </subcellularLocation>
    <subcellularLocation>
        <location evidence="2">Secreted</location>
    </subcellularLocation>
</comment>
<accession>A0A1E5BC02</accession>
<dbReference type="eggNOG" id="COG1344">
    <property type="taxonomic scope" value="Bacteria"/>
</dbReference>
<dbReference type="InterPro" id="IPR001492">
    <property type="entry name" value="Flagellin"/>
</dbReference>
<dbReference type="NCBIfam" id="TIGR02550">
    <property type="entry name" value="flagell_flgL"/>
    <property type="match status" value="1"/>
</dbReference>
<keyword evidence="7" id="KW-0966">Cell projection</keyword>
<comment type="caution">
    <text evidence="7">The sequence shown here is derived from an EMBL/GenBank/DDBJ whole genome shotgun (WGS) entry which is preliminary data.</text>
</comment>
<dbReference type="OrthoDB" id="9768249at2"/>
<evidence type="ECO:0000256" key="4">
    <source>
        <dbReference type="ARBA" id="ARBA00022525"/>
    </source>
</evidence>
<evidence type="ECO:0000313" key="8">
    <source>
        <dbReference type="Proteomes" id="UP000094741"/>
    </source>
</evidence>
<keyword evidence="7" id="KW-0969">Cilium</keyword>
<keyword evidence="4" id="KW-0964">Secreted</keyword>
<dbReference type="Gene3D" id="1.20.1330.10">
    <property type="entry name" value="f41 fragment of flagellin, N-terminal domain"/>
    <property type="match status" value="2"/>
</dbReference>
<dbReference type="GO" id="GO:0005198">
    <property type="term" value="F:structural molecule activity"/>
    <property type="evidence" value="ECO:0007669"/>
    <property type="project" value="InterPro"/>
</dbReference>
<feature type="domain" description="Flagellin N-terminal" evidence="6">
    <location>
        <begin position="5"/>
        <end position="142"/>
    </location>
</feature>
<keyword evidence="5" id="KW-0975">Bacterial flagellum</keyword>
<dbReference type="PANTHER" id="PTHR42792">
    <property type="entry name" value="FLAGELLIN"/>
    <property type="match status" value="1"/>
</dbReference>
<proteinExistence type="inferred from homology"/>
<evidence type="ECO:0000313" key="7">
    <source>
        <dbReference type="EMBL" id="OEE31771.1"/>
    </source>
</evidence>
<dbReference type="STRING" id="1187848.A1QO_12790"/>
<dbReference type="InterPro" id="IPR013384">
    <property type="entry name" value="Flagell_FlgL"/>
</dbReference>
<dbReference type="GO" id="GO:0009424">
    <property type="term" value="C:bacterial-type flagellum hook"/>
    <property type="evidence" value="ECO:0007669"/>
    <property type="project" value="InterPro"/>
</dbReference>
<comment type="similarity">
    <text evidence="3">Belongs to the bacterial flagellin family.</text>
</comment>
<dbReference type="PANTHER" id="PTHR42792:SF1">
    <property type="entry name" value="FLAGELLAR HOOK-ASSOCIATED PROTEIN 3"/>
    <property type="match status" value="1"/>
</dbReference>
<reference evidence="7 8" key="1">
    <citation type="journal article" date="2012" name="Science">
        <title>Ecological populations of bacteria act as socially cohesive units of antibiotic production and resistance.</title>
        <authorList>
            <person name="Cordero O.X."/>
            <person name="Wildschutte H."/>
            <person name="Kirkup B."/>
            <person name="Proehl S."/>
            <person name="Ngo L."/>
            <person name="Hussain F."/>
            <person name="Le Roux F."/>
            <person name="Mincer T."/>
            <person name="Polz M.F."/>
        </authorList>
    </citation>
    <scope>NUCLEOTIDE SEQUENCE [LARGE SCALE GENOMIC DNA]</scope>
    <source>
        <strain evidence="7 8">ZF-129</strain>
    </source>
</reference>
<dbReference type="RefSeq" id="WP_017040612.1">
    <property type="nucleotide sequence ID" value="NZ_AJYQ02000121.1"/>
</dbReference>
<dbReference type="AlphaFoldDB" id="A0A1E5BC02"/>
<name>A0A1E5BC02_9VIBR</name>
<organism evidence="7 8">
    <name type="scientific">Vibrio genomosp. F10 str. ZF-129</name>
    <dbReference type="NCBI Taxonomy" id="1187848"/>
    <lineage>
        <taxon>Bacteria</taxon>
        <taxon>Pseudomonadati</taxon>
        <taxon>Pseudomonadota</taxon>
        <taxon>Gammaproteobacteria</taxon>
        <taxon>Vibrionales</taxon>
        <taxon>Vibrionaceae</taxon>
        <taxon>Vibrio</taxon>
    </lineage>
</organism>
<gene>
    <name evidence="7" type="ORF">A1QO_12790</name>
</gene>
<evidence type="ECO:0000256" key="5">
    <source>
        <dbReference type="ARBA" id="ARBA00023143"/>
    </source>
</evidence>
<dbReference type="SUPFAM" id="SSF64518">
    <property type="entry name" value="Phase 1 flagellin"/>
    <property type="match status" value="1"/>
</dbReference>
<dbReference type="Pfam" id="PF00669">
    <property type="entry name" value="Flagellin_N"/>
    <property type="match status" value="1"/>
</dbReference>
<evidence type="ECO:0000259" key="6">
    <source>
        <dbReference type="Pfam" id="PF00669"/>
    </source>
</evidence>
<evidence type="ECO:0000256" key="2">
    <source>
        <dbReference type="ARBA" id="ARBA00004613"/>
    </source>
</evidence>
<keyword evidence="7" id="KW-0282">Flagellum</keyword>
<protein>
    <submittedName>
        <fullName evidence="7">Flagellar hook-associated protein 3</fullName>
    </submittedName>
</protein>
<sequence length="397" mass="45090">MLNRISSFHNYQSVQNDLRRQETKIHHNQAQLASGKKLLNASDNPLATHYIQNVSQQSEQLRQYVDAIVLSRNRLEHHEVIISNTESFADEAKRTVMEMINGSLSAEDRVAKKRELQEIANNFLNLVNVQDESGNYIFAGTKPKNQPFYRDNDGSVTYAGDDYQRKMKVSNTLEMPINDPGSKLFMEIDNPFGDYEPEYQLNDASELLLERAVNTDPSDASSYKVTFVDMSNGKFGYQLEKDGSVVKADEFDPRTGIEYEGLTVQVKGQISKSDVITLEPRKTYSIFETFQKAMELSDNSVSDTNSTAKLHQVTQEFHSAFIHLTKARTDVGARLGTLDIQEQQHEDFKLTLAKSKSNFEDLDYAEAVIEFNENSRALQASQQAFGKTKDLTLFNYI</sequence>
<dbReference type="InterPro" id="IPR001029">
    <property type="entry name" value="Flagellin_N"/>
</dbReference>
<evidence type="ECO:0000256" key="1">
    <source>
        <dbReference type="ARBA" id="ARBA00004365"/>
    </source>
</evidence>
<dbReference type="GO" id="GO:0071973">
    <property type="term" value="P:bacterial-type flagellum-dependent cell motility"/>
    <property type="evidence" value="ECO:0007669"/>
    <property type="project" value="InterPro"/>
</dbReference>
<dbReference type="Proteomes" id="UP000094741">
    <property type="component" value="Unassembled WGS sequence"/>
</dbReference>
<dbReference type="GO" id="GO:0005576">
    <property type="term" value="C:extracellular region"/>
    <property type="evidence" value="ECO:0007669"/>
    <property type="project" value="UniProtKB-SubCell"/>
</dbReference>